<dbReference type="AlphaFoldDB" id="A0A7J6GV33"/>
<comment type="caution">
    <text evidence="6">The sequence shown here is derived from an EMBL/GenBank/DDBJ whole genome shotgun (WGS) entry which is preliminary data.</text>
</comment>
<dbReference type="PANTHER" id="PTHR31509">
    <property type="entry name" value="BPS1-LIKE PROTEIN"/>
    <property type="match status" value="1"/>
</dbReference>
<keyword evidence="3" id="KW-1133">Transmembrane helix</keyword>
<evidence type="ECO:0008006" key="8">
    <source>
        <dbReference type="Google" id="ProtNLM"/>
    </source>
</evidence>
<evidence type="ECO:0000256" key="5">
    <source>
        <dbReference type="ARBA" id="ARBA00035114"/>
    </source>
</evidence>
<dbReference type="GO" id="GO:0016020">
    <property type="term" value="C:membrane"/>
    <property type="evidence" value="ECO:0007669"/>
    <property type="project" value="UniProtKB-SubCell"/>
</dbReference>
<keyword evidence="4" id="KW-0472">Membrane</keyword>
<dbReference type="EMBL" id="JAATIP010000041">
    <property type="protein sequence ID" value="KAF4386671.1"/>
    <property type="molecule type" value="Genomic_DNA"/>
</dbReference>
<evidence type="ECO:0000256" key="4">
    <source>
        <dbReference type="ARBA" id="ARBA00023136"/>
    </source>
</evidence>
<sequence length="443" mass="50076">MWCLRVLSKVKDLLWIAALDYLLTKSQLRHHHVNMNTLCLILSPTLVELQRAAQNSRNFNGPQISEAPIAKLPSKLLSFSVLILILLLNMSRPQEPHRAFFPFGNPFRMISPKGLQLSPKLLQLLNSFEETLAQRMIKLNPTNKSDIFSLSWMKLAMESISETYNDIKALINNLDLPVCDWDEKWIDVYLDISVKLLDICNAFNSELSRLNQGQLFLKCAMHNLESPPSKQLARACSSVDGFRKHIHTKNPRLDKCWTILDSLVESLDLPKVKNSAKGKILMRAMYGVKVEIVFVYSVFTAVFSGSAEKLFNLNVSETYLWAQAFMDLQTSVNKEIRNTSNRKPIALTELEAVDVTLKRLYPMIQEGSASDHEDVFQNSVTELRTVGDSFSGGIELLTKEVDGFFEIVLSGRDALLSNLRADGSKIEPKKMQTQTGNVGQVVR</sequence>
<comment type="similarity">
    <text evidence="5">Belongs to the ROH1 family.</text>
</comment>
<protein>
    <recommendedName>
        <fullName evidence="8">Protein BPS1, chloroplastic</fullName>
    </recommendedName>
</protein>
<dbReference type="Proteomes" id="UP000525078">
    <property type="component" value="Unassembled WGS sequence"/>
</dbReference>
<evidence type="ECO:0000313" key="6">
    <source>
        <dbReference type="EMBL" id="KAF4386671.1"/>
    </source>
</evidence>
<reference evidence="6 7" key="1">
    <citation type="journal article" date="2020" name="bioRxiv">
        <title>Sequence and annotation of 42 cannabis genomes reveals extensive copy number variation in cannabinoid synthesis and pathogen resistance genes.</title>
        <authorList>
            <person name="Mckernan K.J."/>
            <person name="Helbert Y."/>
            <person name="Kane L.T."/>
            <person name="Ebling H."/>
            <person name="Zhang L."/>
            <person name="Liu B."/>
            <person name="Eaton Z."/>
            <person name="Mclaughlin S."/>
            <person name="Kingan S."/>
            <person name="Baybayan P."/>
            <person name="Concepcion G."/>
            <person name="Jordan M."/>
            <person name="Riva A."/>
            <person name="Barbazuk W."/>
            <person name="Harkins T."/>
        </authorList>
    </citation>
    <scope>NUCLEOTIDE SEQUENCE [LARGE SCALE GENOMIC DNA]</scope>
    <source>
        <strain evidence="7">cv. Jamaican Lion 4</strain>
        <tissue evidence="6">Leaf</tissue>
    </source>
</reference>
<dbReference type="Pfam" id="PF05633">
    <property type="entry name" value="ROH1-like"/>
    <property type="match status" value="2"/>
</dbReference>
<gene>
    <name evidence="6" type="ORF">F8388_006626</name>
</gene>
<accession>A0A7J6GV33</accession>
<name>A0A7J6GV33_CANSA</name>
<keyword evidence="2" id="KW-0812">Transmembrane</keyword>
<evidence type="ECO:0000256" key="3">
    <source>
        <dbReference type="ARBA" id="ARBA00022989"/>
    </source>
</evidence>
<organism evidence="6 7">
    <name type="scientific">Cannabis sativa</name>
    <name type="common">Hemp</name>
    <name type="synonym">Marijuana</name>
    <dbReference type="NCBI Taxonomy" id="3483"/>
    <lineage>
        <taxon>Eukaryota</taxon>
        <taxon>Viridiplantae</taxon>
        <taxon>Streptophyta</taxon>
        <taxon>Embryophyta</taxon>
        <taxon>Tracheophyta</taxon>
        <taxon>Spermatophyta</taxon>
        <taxon>Magnoliopsida</taxon>
        <taxon>eudicotyledons</taxon>
        <taxon>Gunneridae</taxon>
        <taxon>Pentapetalae</taxon>
        <taxon>rosids</taxon>
        <taxon>fabids</taxon>
        <taxon>Rosales</taxon>
        <taxon>Cannabaceae</taxon>
        <taxon>Cannabis</taxon>
    </lineage>
</organism>
<evidence type="ECO:0000313" key="7">
    <source>
        <dbReference type="Proteomes" id="UP000525078"/>
    </source>
</evidence>
<proteinExistence type="inferred from homology"/>
<dbReference type="InterPro" id="IPR008511">
    <property type="entry name" value="ROH1-like"/>
</dbReference>
<evidence type="ECO:0000256" key="2">
    <source>
        <dbReference type="ARBA" id="ARBA00022692"/>
    </source>
</evidence>
<comment type="subcellular location">
    <subcellularLocation>
        <location evidence="1">Membrane</location>
        <topology evidence="1">Single-pass membrane protein</topology>
    </subcellularLocation>
</comment>
<evidence type="ECO:0000256" key="1">
    <source>
        <dbReference type="ARBA" id="ARBA00004167"/>
    </source>
</evidence>